<dbReference type="FunFam" id="3.30.479.30:FF:000004">
    <property type="entry name" value="Putative membrane protease family, stomatin"/>
    <property type="match status" value="1"/>
</dbReference>
<dbReference type="RefSeq" id="WP_116302218.1">
    <property type="nucleotide sequence ID" value="NZ_NFZV01000009.1"/>
</dbReference>
<dbReference type="SMART" id="SM00244">
    <property type="entry name" value="PHB"/>
    <property type="match status" value="1"/>
</dbReference>
<dbReference type="Proteomes" id="UP000256763">
    <property type="component" value="Unassembled WGS sequence"/>
</dbReference>
<dbReference type="EMBL" id="NFZW01000010">
    <property type="protein sequence ID" value="RFA36071.1"/>
    <property type="molecule type" value="Genomic_DNA"/>
</dbReference>
<dbReference type="InterPro" id="IPR036013">
    <property type="entry name" value="Band_7/SPFH_dom_sf"/>
</dbReference>
<dbReference type="SUPFAM" id="SSF117892">
    <property type="entry name" value="Band 7/SPFH domain"/>
    <property type="match status" value="1"/>
</dbReference>
<proteinExistence type="inferred from homology"/>
<dbReference type="PANTHER" id="PTHR43327">
    <property type="entry name" value="STOMATIN-LIKE PROTEIN 2, MITOCHONDRIAL"/>
    <property type="match status" value="1"/>
</dbReference>
<evidence type="ECO:0000313" key="6">
    <source>
        <dbReference type="Proteomes" id="UP000256763"/>
    </source>
</evidence>
<evidence type="ECO:0000256" key="1">
    <source>
        <dbReference type="ARBA" id="ARBA00004167"/>
    </source>
</evidence>
<sequence>MELLIFAAILIVFVAFILIQGILIVRQSETMVIERWGRYHRTLSPGINLIIPFMDQARPIMMLSYRGSQPFISNEKRIDLREAVLDFPQQPVVTADNVSIGVNGVLYFQIIDPKRAVYETENLVLSVQTLAQTTLRSVLGKMELDEMLSNREKINAELQGIMDEAGDKWGVKVNRVEVKDIDIPSEIQSSMNQQMSAERDRRAAIARAEGEKRSEILKAEGDRDAAIARAQGEQQAAILAAEGQKQAAILHAEGEARAIENITSSLGANAKPQDAVRFLISMNYIETLPNIAKNGERVFLPIESAALVGSVGGIKELLNPSVVAAGTQQN</sequence>
<reference evidence="6" key="1">
    <citation type="submission" date="2017-05" db="EMBL/GenBank/DDBJ databases">
        <authorList>
            <person name="Sharma S."/>
            <person name="Sidhu C."/>
            <person name="Pinnaka A.K."/>
        </authorList>
    </citation>
    <scope>NUCLEOTIDE SEQUENCE [LARGE SCALE GENOMIC DNA]</scope>
    <source>
        <strain evidence="6">AK93</strain>
    </source>
</reference>
<dbReference type="InterPro" id="IPR001107">
    <property type="entry name" value="Band_7"/>
</dbReference>
<gene>
    <name evidence="5" type="ORF">CAL65_11485</name>
</gene>
<evidence type="ECO:0000256" key="3">
    <source>
        <dbReference type="SAM" id="Phobius"/>
    </source>
</evidence>
<comment type="caution">
    <text evidence="5">The sequence shown here is derived from an EMBL/GenBank/DDBJ whole genome shotgun (WGS) entry which is preliminary data.</text>
</comment>
<comment type="subcellular location">
    <subcellularLocation>
        <location evidence="1">Membrane</location>
        <topology evidence="1">Single-pass membrane protein</topology>
    </subcellularLocation>
</comment>
<accession>A0A3E0WV82</accession>
<dbReference type="GO" id="GO:0005886">
    <property type="term" value="C:plasma membrane"/>
    <property type="evidence" value="ECO:0007669"/>
    <property type="project" value="UniProtKB-ARBA"/>
</dbReference>
<keyword evidence="3" id="KW-1133">Transmembrane helix</keyword>
<dbReference type="InterPro" id="IPR050710">
    <property type="entry name" value="Band7/mec-2_domain"/>
</dbReference>
<dbReference type="GO" id="GO:0098552">
    <property type="term" value="C:side of membrane"/>
    <property type="evidence" value="ECO:0007669"/>
    <property type="project" value="UniProtKB-ARBA"/>
</dbReference>
<evidence type="ECO:0000313" key="5">
    <source>
        <dbReference type="EMBL" id="RFA36071.1"/>
    </source>
</evidence>
<protein>
    <submittedName>
        <fullName evidence="5">Stomatin</fullName>
    </submittedName>
</protein>
<comment type="similarity">
    <text evidence="2">Belongs to the band 7/mec-2 family.</text>
</comment>
<dbReference type="Gene3D" id="3.30.479.30">
    <property type="entry name" value="Band 7 domain"/>
    <property type="match status" value="1"/>
</dbReference>
<dbReference type="Pfam" id="PF01145">
    <property type="entry name" value="Band_7"/>
    <property type="match status" value="1"/>
</dbReference>
<keyword evidence="3" id="KW-0472">Membrane</keyword>
<keyword evidence="6" id="KW-1185">Reference proteome</keyword>
<dbReference type="CDD" id="cd08829">
    <property type="entry name" value="SPFH_paraslipin"/>
    <property type="match status" value="1"/>
</dbReference>
<dbReference type="OrthoDB" id="9809197at2"/>
<feature type="domain" description="Band 7" evidence="4">
    <location>
        <begin position="20"/>
        <end position="195"/>
    </location>
</feature>
<evidence type="ECO:0000259" key="4">
    <source>
        <dbReference type="SMART" id="SM00244"/>
    </source>
</evidence>
<feature type="transmembrane region" description="Helical" evidence="3">
    <location>
        <begin position="6"/>
        <end position="25"/>
    </location>
</feature>
<evidence type="ECO:0000256" key="2">
    <source>
        <dbReference type="ARBA" id="ARBA00008164"/>
    </source>
</evidence>
<name>A0A3E0WV82_9GAMM</name>
<dbReference type="AlphaFoldDB" id="A0A3E0WV82"/>
<dbReference type="PANTHER" id="PTHR43327:SF10">
    <property type="entry name" value="STOMATIN-LIKE PROTEIN 2, MITOCHONDRIAL"/>
    <property type="match status" value="1"/>
</dbReference>
<keyword evidence="3" id="KW-0812">Transmembrane</keyword>
<organism evidence="5 6">
    <name type="scientific">Alkalilimnicola ehrlichii</name>
    <dbReference type="NCBI Taxonomy" id="351052"/>
    <lineage>
        <taxon>Bacteria</taxon>
        <taxon>Pseudomonadati</taxon>
        <taxon>Pseudomonadota</taxon>
        <taxon>Gammaproteobacteria</taxon>
        <taxon>Chromatiales</taxon>
        <taxon>Ectothiorhodospiraceae</taxon>
        <taxon>Alkalilimnicola</taxon>
    </lineage>
</organism>